<comment type="caution">
    <text evidence="1">The sequence shown here is derived from an EMBL/GenBank/DDBJ whole genome shotgun (WGS) entry which is preliminary data.</text>
</comment>
<evidence type="ECO:0000313" key="1">
    <source>
        <dbReference type="EMBL" id="RNA05769.1"/>
    </source>
</evidence>
<dbReference type="Proteomes" id="UP000276133">
    <property type="component" value="Unassembled WGS sequence"/>
</dbReference>
<evidence type="ECO:0000313" key="2">
    <source>
        <dbReference type="Proteomes" id="UP000276133"/>
    </source>
</evidence>
<reference evidence="1 2" key="1">
    <citation type="journal article" date="2018" name="Sci. Rep.">
        <title>Genomic signatures of local adaptation to the degree of environmental predictability in rotifers.</title>
        <authorList>
            <person name="Franch-Gras L."/>
            <person name="Hahn C."/>
            <person name="Garcia-Roger E.M."/>
            <person name="Carmona M.J."/>
            <person name="Serra M."/>
            <person name="Gomez A."/>
        </authorList>
    </citation>
    <scope>NUCLEOTIDE SEQUENCE [LARGE SCALE GENOMIC DNA]</scope>
    <source>
        <strain evidence="1">HYR1</strain>
    </source>
</reference>
<accession>A0A3M7Q3J0</accession>
<organism evidence="1 2">
    <name type="scientific">Brachionus plicatilis</name>
    <name type="common">Marine rotifer</name>
    <name type="synonym">Brachionus muelleri</name>
    <dbReference type="NCBI Taxonomy" id="10195"/>
    <lineage>
        <taxon>Eukaryota</taxon>
        <taxon>Metazoa</taxon>
        <taxon>Spiralia</taxon>
        <taxon>Gnathifera</taxon>
        <taxon>Rotifera</taxon>
        <taxon>Eurotatoria</taxon>
        <taxon>Monogononta</taxon>
        <taxon>Pseudotrocha</taxon>
        <taxon>Ploima</taxon>
        <taxon>Brachionidae</taxon>
        <taxon>Brachionus</taxon>
    </lineage>
</organism>
<proteinExistence type="predicted"/>
<protein>
    <submittedName>
        <fullName evidence="1">Uncharacterized protein</fullName>
    </submittedName>
</protein>
<dbReference type="EMBL" id="REGN01007611">
    <property type="protein sequence ID" value="RNA05769.1"/>
    <property type="molecule type" value="Genomic_DNA"/>
</dbReference>
<sequence length="65" mass="8001">MIWVRLNDREDSNLRKKTNFNEKVRPTSYATHIYFYIQYEEKVTSSYILKRCNFNFNYLIANNLL</sequence>
<dbReference type="AlphaFoldDB" id="A0A3M7Q3J0"/>
<name>A0A3M7Q3J0_BRAPC</name>
<keyword evidence="2" id="KW-1185">Reference proteome</keyword>
<gene>
    <name evidence="1" type="ORF">BpHYR1_009552</name>
</gene>